<protein>
    <submittedName>
        <fullName evidence="1">Uncharacterized protein</fullName>
    </submittedName>
</protein>
<reference evidence="1" key="1">
    <citation type="submission" date="2022-12" db="EMBL/GenBank/DDBJ databases">
        <authorList>
            <person name="Bing R.G."/>
            <person name="Willard D.J."/>
            <person name="Manesh M.J.H."/>
            <person name="Laemthong T."/>
            <person name="Crosby J.R."/>
            <person name="Kelly R.M."/>
        </authorList>
    </citation>
    <scope>NUCLEOTIDE SEQUENCE</scope>
    <source>
        <strain evidence="1">DSM 8990</strain>
    </source>
</reference>
<organism evidence="1 2">
    <name type="scientific">Caldicellulosiruptor morganii</name>
    <dbReference type="NCBI Taxonomy" id="1387555"/>
    <lineage>
        <taxon>Bacteria</taxon>
        <taxon>Bacillati</taxon>
        <taxon>Bacillota</taxon>
        <taxon>Bacillota incertae sedis</taxon>
        <taxon>Caldicellulosiruptorales</taxon>
        <taxon>Caldicellulosiruptoraceae</taxon>
        <taxon>Caldicellulosiruptor</taxon>
    </lineage>
</organism>
<name>A0ABY7BRH8_9FIRM</name>
<dbReference type="EMBL" id="CP113865">
    <property type="protein sequence ID" value="WAM34104.1"/>
    <property type="molecule type" value="Genomic_DNA"/>
</dbReference>
<accession>A0ABY7BRH8</accession>
<keyword evidence="2" id="KW-1185">Reference proteome</keyword>
<dbReference type="Proteomes" id="UP001164909">
    <property type="component" value="Chromosome"/>
</dbReference>
<proteinExistence type="predicted"/>
<evidence type="ECO:0000313" key="1">
    <source>
        <dbReference type="EMBL" id="WAM34104.1"/>
    </source>
</evidence>
<gene>
    <name evidence="1" type="ORF">OTK00_000266</name>
</gene>
<sequence length="94" mass="10644">MIPVSGSVISYGQIGQQIVNYRSPIGLKITATVNQNHFVVLNGIWQYFDSNGYLQNFIMVMDPAEGKVISIADSELRDNDNYKDYIDAIRVFRP</sequence>
<evidence type="ECO:0000313" key="2">
    <source>
        <dbReference type="Proteomes" id="UP001164909"/>
    </source>
</evidence>
<dbReference type="RefSeq" id="WP_268760810.1">
    <property type="nucleotide sequence ID" value="NZ_CP113865.1"/>
</dbReference>